<evidence type="ECO:0000256" key="1">
    <source>
        <dbReference type="SAM" id="MobiDB-lite"/>
    </source>
</evidence>
<accession>A0A067KJ84</accession>
<evidence type="ECO:0000313" key="3">
    <source>
        <dbReference type="Proteomes" id="UP000027138"/>
    </source>
</evidence>
<evidence type="ECO:0000313" key="2">
    <source>
        <dbReference type="EMBL" id="KDP35078.1"/>
    </source>
</evidence>
<keyword evidence="3" id="KW-1185">Reference proteome</keyword>
<sequence>MMGCFVARIGSYIKALDPIRPIYDILEGGKSTLIDIDAFHLVRRTAGEDDESDNEEGDDINMEEDFPHTSPSLATFSGAGTAGAGSSFQSASEMSNEEVLTRMISRWTCLMLAFSGWKP</sequence>
<reference evidence="2 3" key="1">
    <citation type="journal article" date="2014" name="PLoS ONE">
        <title>Global Analysis of Gene Expression Profiles in Physic Nut (Jatropha curcas L.) Seedlings Exposed to Salt Stress.</title>
        <authorList>
            <person name="Zhang L."/>
            <person name="Zhang C."/>
            <person name="Wu P."/>
            <person name="Chen Y."/>
            <person name="Li M."/>
            <person name="Jiang H."/>
            <person name="Wu G."/>
        </authorList>
    </citation>
    <scope>NUCLEOTIDE SEQUENCE [LARGE SCALE GENOMIC DNA]</scope>
    <source>
        <strain evidence="3">cv. GZQX0401</strain>
        <tissue evidence="2">Young leaves</tissue>
    </source>
</reference>
<feature type="region of interest" description="Disordered" evidence="1">
    <location>
        <begin position="45"/>
        <end position="92"/>
    </location>
</feature>
<feature type="compositionally biased region" description="Acidic residues" evidence="1">
    <location>
        <begin position="48"/>
        <end position="64"/>
    </location>
</feature>
<dbReference type="EMBL" id="KK914497">
    <property type="protein sequence ID" value="KDP35078.1"/>
    <property type="molecule type" value="Genomic_DNA"/>
</dbReference>
<feature type="compositionally biased region" description="Low complexity" evidence="1">
    <location>
        <begin position="74"/>
        <end position="92"/>
    </location>
</feature>
<dbReference type="Proteomes" id="UP000027138">
    <property type="component" value="Unassembled WGS sequence"/>
</dbReference>
<protein>
    <submittedName>
        <fullName evidence="2">Uncharacterized protein</fullName>
    </submittedName>
</protein>
<proteinExistence type="predicted"/>
<name>A0A067KJ84_JATCU</name>
<dbReference type="AlphaFoldDB" id="A0A067KJ84"/>
<organism evidence="2 3">
    <name type="scientific">Jatropha curcas</name>
    <name type="common">Barbados nut</name>
    <dbReference type="NCBI Taxonomy" id="180498"/>
    <lineage>
        <taxon>Eukaryota</taxon>
        <taxon>Viridiplantae</taxon>
        <taxon>Streptophyta</taxon>
        <taxon>Embryophyta</taxon>
        <taxon>Tracheophyta</taxon>
        <taxon>Spermatophyta</taxon>
        <taxon>Magnoliopsida</taxon>
        <taxon>eudicotyledons</taxon>
        <taxon>Gunneridae</taxon>
        <taxon>Pentapetalae</taxon>
        <taxon>rosids</taxon>
        <taxon>fabids</taxon>
        <taxon>Malpighiales</taxon>
        <taxon>Euphorbiaceae</taxon>
        <taxon>Crotonoideae</taxon>
        <taxon>Jatropheae</taxon>
        <taxon>Jatropha</taxon>
    </lineage>
</organism>
<gene>
    <name evidence="2" type="ORF">JCGZ_11030</name>
</gene>